<dbReference type="Pfam" id="PF23214">
    <property type="entry name" value="SH3_CYT4"/>
    <property type="match status" value="1"/>
</dbReference>
<dbReference type="SUPFAM" id="SSF50249">
    <property type="entry name" value="Nucleic acid-binding proteins"/>
    <property type="match status" value="1"/>
</dbReference>
<sequence length="993" mass="112165">MSPFRSPVFHKALYYIQTNHLKAWSIKNQEIKAQKAEQDYLGLGATRLTTLPNSLFIEESKVDDEGFEQDLDRDEDFADTPAIPFALQPGDLIFCRSSTAGTREQFAVYLGQEGLQFQYFLSDGRWLVDRTIDHDSPVVRGFASPDEVQAIRTHLPKQEIVKRSSVISYDLLRSWAGEVPRSASDPLLRRLALLIDEISSFRRENLALLDSVIDKVSHDVYYQTLDWDQVVHKVMACEPSNLSPATCMAVYFALKKKPTRVQIVRDPKAGILRFIIVSKRSASRFDTVVDWGRDYQEAAAHSALGKNVKISLEKNPLTSFVDKARRIILKSREIRSPTTTGHLGPTLSHSTDGQVSTRETGETLSDDDQMITEFLWDTCIRSPTHNRTRTIYNSITSLIIRAIGAYPKLRLERKIGRLLLQELGVLSPWSDEFDHDLLYPTPSTKGSHELDSLQAEARAACDELWLHDPGYLPELDSMASLRHDFDLPALCVDSDYTKVRDDAYSLEPNPSIPGTHWVHVHVSHPSAFIKPDHPASQFAAKTIQTWYTVYSALPMLPFSLSKAMSLDTGRPALTVSTLLKEDGKVLDIKLQPTILKDVVILNAEAVDATLGTPQPEYATMLLGTPTDGSITQVTDKPSQAALDAVHVHRATLQNLKTLMFSRVNYRMRQASEWPDWPHVEHDTDVRSTISHNQGPDQLSQTRHFLGDPPIYCFASPTMKWITMTERQEKESVTQNLMILAAESAGKWFADRNIPAIFNCATPHTDFPVSKLNRLGLETRRVLPVSYLSSTPQNHVFTGINQFLRFTSPLRRYQDLLAHWQADAYLRAESDASSNSGATITKYEPPFSRAQVDQKVAGLAGYVYGMTRKMNHQQIHLRLRALFRAFHFKEAQLPEKWDFLVRNVSTRGKEVEEDSQLRGSLLPFAFDAIILESRNKWEVGATINSYLPVKIELVDMSRGKVICRAVGPLQEKPHFPTPMKIVSHPVGREQTTEK</sequence>
<comment type="caution">
    <text evidence="3">The sequence shown here is derived from an EMBL/GenBank/DDBJ whole genome shotgun (WGS) entry which is preliminary data.</text>
</comment>
<feature type="region of interest" description="Disordered" evidence="1">
    <location>
        <begin position="336"/>
        <end position="363"/>
    </location>
</feature>
<evidence type="ECO:0000259" key="2">
    <source>
        <dbReference type="SMART" id="SM00955"/>
    </source>
</evidence>
<dbReference type="HOGENOM" id="CLU_002512_0_1_1"/>
<dbReference type="Pfam" id="PF23216">
    <property type="entry name" value="WHD_CYT4"/>
    <property type="match status" value="1"/>
</dbReference>
<dbReference type="InterPro" id="IPR012340">
    <property type="entry name" value="NA-bd_OB-fold"/>
</dbReference>
<organism evidence="3 4">
    <name type="scientific">Exophiala aquamarina CBS 119918</name>
    <dbReference type="NCBI Taxonomy" id="1182545"/>
    <lineage>
        <taxon>Eukaryota</taxon>
        <taxon>Fungi</taxon>
        <taxon>Dikarya</taxon>
        <taxon>Ascomycota</taxon>
        <taxon>Pezizomycotina</taxon>
        <taxon>Eurotiomycetes</taxon>
        <taxon>Chaetothyriomycetidae</taxon>
        <taxon>Chaetothyriales</taxon>
        <taxon>Herpotrichiellaceae</taxon>
        <taxon>Exophiala</taxon>
    </lineage>
</organism>
<keyword evidence="4" id="KW-1185">Reference proteome</keyword>
<dbReference type="Pfam" id="PF00773">
    <property type="entry name" value="RNB"/>
    <property type="match status" value="2"/>
</dbReference>
<dbReference type="GO" id="GO:0003723">
    <property type="term" value="F:RNA binding"/>
    <property type="evidence" value="ECO:0007669"/>
    <property type="project" value="InterPro"/>
</dbReference>
<dbReference type="GeneID" id="25281706"/>
<dbReference type="VEuPathDB" id="FungiDB:A1O9_06791"/>
<protein>
    <recommendedName>
        <fullName evidence="2">RNB domain-containing protein</fullName>
    </recommendedName>
</protein>
<dbReference type="RefSeq" id="XP_013259192.1">
    <property type="nucleotide sequence ID" value="XM_013403738.1"/>
</dbReference>
<dbReference type="STRING" id="1182545.A0A072PA15"/>
<reference evidence="3 4" key="1">
    <citation type="submission" date="2013-03" db="EMBL/GenBank/DDBJ databases">
        <title>The Genome Sequence of Exophiala aquamarina CBS 119918.</title>
        <authorList>
            <consortium name="The Broad Institute Genomics Platform"/>
            <person name="Cuomo C."/>
            <person name="de Hoog S."/>
            <person name="Gorbushina A."/>
            <person name="Walker B."/>
            <person name="Young S.K."/>
            <person name="Zeng Q."/>
            <person name="Gargeya S."/>
            <person name="Fitzgerald M."/>
            <person name="Haas B."/>
            <person name="Abouelleil A."/>
            <person name="Allen A.W."/>
            <person name="Alvarado L."/>
            <person name="Arachchi H.M."/>
            <person name="Berlin A.M."/>
            <person name="Chapman S.B."/>
            <person name="Gainer-Dewar J."/>
            <person name="Goldberg J."/>
            <person name="Griggs A."/>
            <person name="Gujja S."/>
            <person name="Hansen M."/>
            <person name="Howarth C."/>
            <person name="Imamovic A."/>
            <person name="Ireland A."/>
            <person name="Larimer J."/>
            <person name="McCowan C."/>
            <person name="Murphy C."/>
            <person name="Pearson M."/>
            <person name="Poon T.W."/>
            <person name="Priest M."/>
            <person name="Roberts A."/>
            <person name="Saif S."/>
            <person name="Shea T."/>
            <person name="Sisk P."/>
            <person name="Sykes S."/>
            <person name="Wortman J."/>
            <person name="Nusbaum C."/>
            <person name="Birren B."/>
        </authorList>
    </citation>
    <scope>NUCLEOTIDE SEQUENCE [LARGE SCALE GENOMIC DNA]</scope>
    <source>
        <strain evidence="3 4">CBS 119918</strain>
    </source>
</reference>
<evidence type="ECO:0000313" key="4">
    <source>
        <dbReference type="Proteomes" id="UP000027920"/>
    </source>
</evidence>
<feature type="domain" description="RNB" evidence="2">
    <location>
        <begin position="482"/>
        <end position="827"/>
    </location>
</feature>
<dbReference type="AlphaFoldDB" id="A0A072PA15"/>
<dbReference type="OrthoDB" id="2285229at2759"/>
<accession>A0A072PA15</accession>
<dbReference type="GO" id="GO:0000175">
    <property type="term" value="F:3'-5'-RNA exonuclease activity"/>
    <property type="evidence" value="ECO:0007669"/>
    <property type="project" value="TreeGrafter"/>
</dbReference>
<evidence type="ECO:0000313" key="3">
    <source>
        <dbReference type="EMBL" id="KEF56602.1"/>
    </source>
</evidence>
<dbReference type="InterPro" id="IPR050180">
    <property type="entry name" value="RNR_Ribonuclease"/>
</dbReference>
<dbReference type="InterPro" id="IPR056624">
    <property type="entry name" value="WH_CYT4"/>
</dbReference>
<dbReference type="PANTHER" id="PTHR23355:SF65">
    <property type="entry name" value="EXORIBONUCLEASE CYT-4, PUTATIVE (AFU_ORTHOLOGUE AFUA_7G01550)-RELATED"/>
    <property type="match status" value="1"/>
</dbReference>
<dbReference type="PANTHER" id="PTHR23355">
    <property type="entry name" value="RIBONUCLEASE"/>
    <property type="match status" value="1"/>
</dbReference>
<name>A0A072PA15_9EURO</name>
<dbReference type="EMBL" id="AMGV01000005">
    <property type="protein sequence ID" value="KEF56602.1"/>
    <property type="molecule type" value="Genomic_DNA"/>
</dbReference>
<dbReference type="Proteomes" id="UP000027920">
    <property type="component" value="Unassembled WGS sequence"/>
</dbReference>
<dbReference type="SMART" id="SM00955">
    <property type="entry name" value="RNB"/>
    <property type="match status" value="1"/>
</dbReference>
<dbReference type="InterPro" id="IPR056625">
    <property type="entry name" value="SH3_CYT4"/>
</dbReference>
<evidence type="ECO:0000256" key="1">
    <source>
        <dbReference type="SAM" id="MobiDB-lite"/>
    </source>
</evidence>
<feature type="compositionally biased region" description="Polar residues" evidence="1">
    <location>
        <begin position="336"/>
        <end position="358"/>
    </location>
</feature>
<gene>
    <name evidence="3" type="ORF">A1O9_06791</name>
</gene>
<dbReference type="GO" id="GO:0006402">
    <property type="term" value="P:mRNA catabolic process"/>
    <property type="evidence" value="ECO:0007669"/>
    <property type="project" value="TreeGrafter"/>
</dbReference>
<dbReference type="GO" id="GO:0000932">
    <property type="term" value="C:P-body"/>
    <property type="evidence" value="ECO:0007669"/>
    <property type="project" value="TreeGrafter"/>
</dbReference>
<proteinExistence type="predicted"/>
<dbReference type="InterPro" id="IPR001900">
    <property type="entry name" value="RNase_II/R"/>
</dbReference>